<dbReference type="AlphaFoldDB" id="A0A6D2KAQ3"/>
<name>A0A6D2KAQ3_9BRAS</name>
<sequence length="85" mass="9161">MTPTEEIITPLRSNPGLKGTGFRKERQPTRGTTRSSQEQARSSDVNPASGALLMAVCPLQTTTLPPSSLGALRVRLIEQQEPCLS</sequence>
<feature type="compositionally biased region" description="Polar residues" evidence="1">
    <location>
        <begin position="29"/>
        <end position="46"/>
    </location>
</feature>
<comment type="caution">
    <text evidence="2">The sequence shown here is derived from an EMBL/GenBank/DDBJ whole genome shotgun (WGS) entry which is preliminary data.</text>
</comment>
<keyword evidence="3" id="KW-1185">Reference proteome</keyword>
<evidence type="ECO:0000313" key="2">
    <source>
        <dbReference type="EMBL" id="CAA7048881.1"/>
    </source>
</evidence>
<organism evidence="2 3">
    <name type="scientific">Microthlaspi erraticum</name>
    <dbReference type="NCBI Taxonomy" id="1685480"/>
    <lineage>
        <taxon>Eukaryota</taxon>
        <taxon>Viridiplantae</taxon>
        <taxon>Streptophyta</taxon>
        <taxon>Embryophyta</taxon>
        <taxon>Tracheophyta</taxon>
        <taxon>Spermatophyta</taxon>
        <taxon>Magnoliopsida</taxon>
        <taxon>eudicotyledons</taxon>
        <taxon>Gunneridae</taxon>
        <taxon>Pentapetalae</taxon>
        <taxon>rosids</taxon>
        <taxon>malvids</taxon>
        <taxon>Brassicales</taxon>
        <taxon>Brassicaceae</taxon>
        <taxon>Coluteocarpeae</taxon>
        <taxon>Microthlaspi</taxon>
    </lineage>
</organism>
<dbReference type="Proteomes" id="UP000467841">
    <property type="component" value="Unassembled WGS sequence"/>
</dbReference>
<reference evidence="2" key="1">
    <citation type="submission" date="2020-01" db="EMBL/GenBank/DDBJ databases">
        <authorList>
            <person name="Mishra B."/>
        </authorList>
    </citation>
    <scope>NUCLEOTIDE SEQUENCE [LARGE SCALE GENOMIC DNA]</scope>
</reference>
<evidence type="ECO:0000256" key="1">
    <source>
        <dbReference type="SAM" id="MobiDB-lite"/>
    </source>
</evidence>
<dbReference type="EMBL" id="CACVBM020001397">
    <property type="protein sequence ID" value="CAA7048881.1"/>
    <property type="molecule type" value="Genomic_DNA"/>
</dbReference>
<evidence type="ECO:0000313" key="3">
    <source>
        <dbReference type="Proteomes" id="UP000467841"/>
    </source>
</evidence>
<feature type="region of interest" description="Disordered" evidence="1">
    <location>
        <begin position="1"/>
        <end position="48"/>
    </location>
</feature>
<proteinExistence type="predicted"/>
<accession>A0A6D2KAQ3</accession>
<protein>
    <submittedName>
        <fullName evidence="2">Uncharacterized protein</fullName>
    </submittedName>
</protein>
<gene>
    <name evidence="2" type="ORF">MERR_LOCUS36116</name>
</gene>